<sequence length="135" mass="15277">MALIRYNSDPKIGMLSALLTFSILLLLTEKAETKPLDLLSLVTGVVPKIVDGVYDEGDIDLFGKPCQYKRIPYIKRLELHYRAEIRCLGWTPIVGEARDHRNPTHAEQAAIKDFVRQAMAQALVTEEQAKPWLTD</sequence>
<evidence type="ECO:0000313" key="4">
    <source>
        <dbReference type="EMBL" id="ALF02821.1"/>
    </source>
</evidence>
<accession>A0A0M3ULR7</accession>
<keyword evidence="3" id="KW-0732">Signal</keyword>
<dbReference type="EMBL" id="KR013245">
    <property type="protein sequence ID" value="ALF02821.1"/>
    <property type="molecule type" value="mRNA"/>
</dbReference>
<dbReference type="InterPro" id="IPR024509">
    <property type="entry name" value="Anti-LPS_factor/Scygonadin"/>
</dbReference>
<keyword evidence="2" id="KW-0044">Antibiotic</keyword>
<dbReference type="InterPro" id="IPR038539">
    <property type="entry name" value="Anti-LPS_factor/Scygonadin_sf"/>
</dbReference>
<dbReference type="GO" id="GO:0042742">
    <property type="term" value="P:defense response to bacterium"/>
    <property type="evidence" value="ECO:0007669"/>
    <property type="project" value="UniProtKB-KW"/>
</dbReference>
<feature type="chain" id="PRO_5005790536" evidence="3">
    <location>
        <begin position="34"/>
        <end position="135"/>
    </location>
</feature>
<gene>
    <name evidence="4" type="primary">ALF5</name>
</gene>
<dbReference type="Pfam" id="PF11630">
    <property type="entry name" value="Anti-LPS-SCYG"/>
    <property type="match status" value="1"/>
</dbReference>
<evidence type="ECO:0000256" key="2">
    <source>
        <dbReference type="ARBA" id="ARBA00023022"/>
    </source>
</evidence>
<protein>
    <submittedName>
        <fullName evidence="4">Anti-lipopolysaccharide factor 5</fullName>
    </submittedName>
</protein>
<dbReference type="Gene3D" id="3.30.160.320">
    <property type="match status" value="1"/>
</dbReference>
<dbReference type="AlphaFoldDB" id="A0A0M3ULR7"/>
<evidence type="ECO:0000256" key="3">
    <source>
        <dbReference type="SAM" id="SignalP"/>
    </source>
</evidence>
<organism evidence="4">
    <name type="scientific">Macrobrachium nipponense</name>
    <name type="common">Oriental river shrimp</name>
    <name type="synonym">Palaemon nipponensis</name>
    <dbReference type="NCBI Taxonomy" id="159736"/>
    <lineage>
        <taxon>Eukaryota</taxon>
        <taxon>Metazoa</taxon>
        <taxon>Ecdysozoa</taxon>
        <taxon>Arthropoda</taxon>
        <taxon>Crustacea</taxon>
        <taxon>Multicrustacea</taxon>
        <taxon>Malacostraca</taxon>
        <taxon>Eumalacostraca</taxon>
        <taxon>Eucarida</taxon>
        <taxon>Decapoda</taxon>
        <taxon>Pleocyemata</taxon>
        <taxon>Caridea</taxon>
        <taxon>Palaemonoidea</taxon>
        <taxon>Palaemonidae</taxon>
        <taxon>Macrobrachium</taxon>
    </lineage>
</organism>
<proteinExistence type="evidence at transcript level"/>
<keyword evidence="1" id="KW-0929">Antimicrobial</keyword>
<name>A0A0M3ULR7_MACNP</name>
<feature type="signal peptide" evidence="3">
    <location>
        <begin position="1"/>
        <end position="33"/>
    </location>
</feature>
<evidence type="ECO:0000256" key="1">
    <source>
        <dbReference type="ARBA" id="ARBA00022529"/>
    </source>
</evidence>
<reference evidence="4" key="1">
    <citation type="submission" date="2015-03" db="EMBL/GenBank/DDBJ databases">
        <authorList>
            <person name="Murphy D."/>
        </authorList>
    </citation>
    <scope>NUCLEOTIDE SEQUENCE</scope>
</reference>